<name>A0A518GDN5_9BACT</name>
<protein>
    <submittedName>
        <fullName evidence="1">Uncharacterized protein</fullName>
    </submittedName>
</protein>
<organism evidence="1 2">
    <name type="scientific">Aureliella helgolandensis</name>
    <dbReference type="NCBI Taxonomy" id="2527968"/>
    <lineage>
        <taxon>Bacteria</taxon>
        <taxon>Pseudomonadati</taxon>
        <taxon>Planctomycetota</taxon>
        <taxon>Planctomycetia</taxon>
        <taxon>Pirellulales</taxon>
        <taxon>Pirellulaceae</taxon>
        <taxon>Aureliella</taxon>
    </lineage>
</organism>
<dbReference type="RefSeq" id="WP_145083014.1">
    <property type="nucleotide sequence ID" value="NZ_CP036298.1"/>
</dbReference>
<evidence type="ECO:0000313" key="1">
    <source>
        <dbReference type="EMBL" id="QDV26716.1"/>
    </source>
</evidence>
<evidence type="ECO:0000313" key="2">
    <source>
        <dbReference type="Proteomes" id="UP000318017"/>
    </source>
</evidence>
<dbReference type="KEGG" id="ahel:Q31a_50950"/>
<sequence>MLTTTSEATALDAIEQWNNSHPDGTRIIYQFGEVPVRTTTIGGAFAINGRPMLRLAGVAGAVDLSAVKVSPFHAWVRVHRRRRMSHWVEGWWDDQAHLESDLELLAKRDEAFESYEYTNVKPSEL</sequence>
<dbReference type="Proteomes" id="UP000318017">
    <property type="component" value="Chromosome"/>
</dbReference>
<dbReference type="AlphaFoldDB" id="A0A518GDN5"/>
<reference evidence="1 2" key="1">
    <citation type="submission" date="2019-02" db="EMBL/GenBank/DDBJ databases">
        <title>Deep-cultivation of Planctomycetes and their phenomic and genomic characterization uncovers novel biology.</title>
        <authorList>
            <person name="Wiegand S."/>
            <person name="Jogler M."/>
            <person name="Boedeker C."/>
            <person name="Pinto D."/>
            <person name="Vollmers J."/>
            <person name="Rivas-Marin E."/>
            <person name="Kohn T."/>
            <person name="Peeters S.H."/>
            <person name="Heuer A."/>
            <person name="Rast P."/>
            <person name="Oberbeckmann S."/>
            <person name="Bunk B."/>
            <person name="Jeske O."/>
            <person name="Meyerdierks A."/>
            <person name="Storesund J.E."/>
            <person name="Kallscheuer N."/>
            <person name="Luecker S."/>
            <person name="Lage O.M."/>
            <person name="Pohl T."/>
            <person name="Merkel B.J."/>
            <person name="Hornburger P."/>
            <person name="Mueller R.-W."/>
            <person name="Bruemmer F."/>
            <person name="Labrenz M."/>
            <person name="Spormann A.M."/>
            <person name="Op den Camp H."/>
            <person name="Overmann J."/>
            <person name="Amann R."/>
            <person name="Jetten M.S.M."/>
            <person name="Mascher T."/>
            <person name="Medema M.H."/>
            <person name="Devos D.P."/>
            <person name="Kaster A.-K."/>
            <person name="Ovreas L."/>
            <person name="Rohde M."/>
            <person name="Galperin M.Y."/>
            <person name="Jogler C."/>
        </authorList>
    </citation>
    <scope>NUCLEOTIDE SEQUENCE [LARGE SCALE GENOMIC DNA]</scope>
    <source>
        <strain evidence="1 2">Q31a</strain>
    </source>
</reference>
<accession>A0A518GDN5</accession>
<dbReference type="EMBL" id="CP036298">
    <property type="protein sequence ID" value="QDV26716.1"/>
    <property type="molecule type" value="Genomic_DNA"/>
</dbReference>
<gene>
    <name evidence="1" type="ORF">Q31a_50950</name>
</gene>
<keyword evidence="2" id="KW-1185">Reference proteome</keyword>
<proteinExistence type="predicted"/>